<evidence type="ECO:0000256" key="3">
    <source>
        <dbReference type="ARBA" id="ARBA00022538"/>
    </source>
</evidence>
<dbReference type="PANTHER" id="PTHR30607">
    <property type="entry name" value="POTASSIUM-TRANSPORTING ATPASE A CHAIN"/>
    <property type="match status" value="1"/>
</dbReference>
<dbReference type="STRING" id="1365950.SAMN05428963_107129"/>
<dbReference type="PANTHER" id="PTHR30607:SF2">
    <property type="entry name" value="POTASSIUM-TRANSPORTING ATPASE POTASSIUM-BINDING SUBUNIT"/>
    <property type="match status" value="1"/>
</dbReference>
<feature type="transmembrane region" description="Helical" evidence="9">
    <location>
        <begin position="66"/>
        <end position="85"/>
    </location>
</feature>
<feature type="transmembrane region" description="Helical" evidence="9">
    <location>
        <begin position="254"/>
        <end position="273"/>
    </location>
</feature>
<comment type="caution">
    <text evidence="9">Lacks conserved residue(s) required for the propagation of feature annotation.</text>
</comment>
<dbReference type="NCBIfam" id="TIGR00680">
    <property type="entry name" value="kdpA"/>
    <property type="match status" value="1"/>
</dbReference>
<gene>
    <name evidence="9" type="primary">kdpA</name>
    <name evidence="10" type="ORF">SAMN05428963_107129</name>
</gene>
<evidence type="ECO:0000313" key="10">
    <source>
        <dbReference type="EMBL" id="SKA17644.1"/>
    </source>
</evidence>
<dbReference type="HAMAP" id="MF_00275">
    <property type="entry name" value="KdpA"/>
    <property type="match status" value="1"/>
</dbReference>
<keyword evidence="4 9" id="KW-0812">Transmembrane</keyword>
<evidence type="ECO:0000256" key="7">
    <source>
        <dbReference type="ARBA" id="ARBA00023065"/>
    </source>
</evidence>
<evidence type="ECO:0000256" key="2">
    <source>
        <dbReference type="ARBA" id="ARBA00022475"/>
    </source>
</evidence>
<dbReference type="Pfam" id="PF03814">
    <property type="entry name" value="KdpA"/>
    <property type="match status" value="1"/>
</dbReference>
<feature type="transmembrane region" description="Helical" evidence="9">
    <location>
        <begin position="489"/>
        <end position="510"/>
    </location>
</feature>
<feature type="transmembrane region" description="Helical" evidence="9">
    <location>
        <begin position="177"/>
        <end position="198"/>
    </location>
</feature>
<dbReference type="GO" id="GO:0008556">
    <property type="term" value="F:P-type potassium transmembrane transporter activity"/>
    <property type="evidence" value="ECO:0007669"/>
    <property type="project" value="InterPro"/>
</dbReference>
<keyword evidence="1 9" id="KW-0813">Transport</keyword>
<evidence type="ECO:0000256" key="1">
    <source>
        <dbReference type="ARBA" id="ARBA00022448"/>
    </source>
</evidence>
<name>A0A1T4RNU0_9HYPH</name>
<feature type="transmembrane region" description="Helical" evidence="9">
    <location>
        <begin position="134"/>
        <end position="156"/>
    </location>
</feature>
<organism evidence="10 11">
    <name type="scientific">Consotaella salsifontis</name>
    <dbReference type="NCBI Taxonomy" id="1365950"/>
    <lineage>
        <taxon>Bacteria</taxon>
        <taxon>Pseudomonadati</taxon>
        <taxon>Pseudomonadota</taxon>
        <taxon>Alphaproteobacteria</taxon>
        <taxon>Hyphomicrobiales</taxon>
        <taxon>Aurantimonadaceae</taxon>
        <taxon>Consotaella</taxon>
    </lineage>
</organism>
<dbReference type="AlphaFoldDB" id="A0A1T4RNU0"/>
<feature type="transmembrane region" description="Helical" evidence="9">
    <location>
        <begin position="285"/>
        <end position="303"/>
    </location>
</feature>
<dbReference type="Proteomes" id="UP000190135">
    <property type="component" value="Unassembled WGS sequence"/>
</dbReference>
<dbReference type="PIRSF" id="PIRSF001294">
    <property type="entry name" value="K_ATPaseA"/>
    <property type="match status" value="1"/>
</dbReference>
<comment type="subunit">
    <text evidence="9">The system is composed of three essential subunits: KdpA, KdpB and KdpC.</text>
</comment>
<feature type="transmembrane region" description="Helical" evidence="9">
    <location>
        <begin position="376"/>
        <end position="401"/>
    </location>
</feature>
<proteinExistence type="inferred from homology"/>
<keyword evidence="11" id="KW-1185">Reference proteome</keyword>
<dbReference type="InterPro" id="IPR004623">
    <property type="entry name" value="KdpA"/>
</dbReference>
<dbReference type="GO" id="GO:0005886">
    <property type="term" value="C:plasma membrane"/>
    <property type="evidence" value="ECO:0007669"/>
    <property type="project" value="UniProtKB-SubCell"/>
</dbReference>
<accession>A0A1T4RNU0</accession>
<keyword evidence="6 9" id="KW-1133">Transmembrane helix</keyword>
<feature type="transmembrane region" description="Helical" evidence="9">
    <location>
        <begin position="531"/>
        <end position="554"/>
    </location>
</feature>
<comment type="function">
    <text evidence="9">Part of the high-affinity ATP-driven potassium transport (or Kdp) system, which catalyzes the hydrolysis of ATP coupled with the electrogenic transport of potassium into the cytoplasm. This subunit binds the extracellular potassium ions and delivers the ions to the membrane domain of KdpB through an intramembrane tunnel.</text>
</comment>
<sequence>MASDILQFILYCVLLTALAWPLGLYMASVFNGERTFLTPILAPVEGLFASACGVDGQKCDQHWTRYALSVLAFNAAGWLMLYAVLRLQGVLPWNPQGLPGLSPDLAFNTAVSFVTNTNWQAYGGETTMSYFSQMVGLTVQNFVSAATGIAVGAAVIRGFFGRETRGIGNFWIDLIRSVLYVLLPLSILFGLFLVWQGVPQNLTHYVDVTTLEGAKQTIAQGPAASQIAIKQLGTNGGGFFNANSAVPYENPTPLTNFVEMLAILLIPAAFPFMFGRMVKDMRQGIAIFAAMGILFLAALGLTYGSEIQGNPVYAEMPVDQTAGNMEGKEVRFGVGNSALWASATTAASNGSVNAMHDSFTPLGALAPMLQMQIGEVVFGGVGSGFYGMLLFVVLTVFIAGLMVGRTPEYLGKKIEAREVKLAVITFLVMPLGVLVFGAMAAVIPTALASVQDAGPHGLSEILYAYSSGTGNNGSAFAGFGANTPYHNTMIGIAMLLGRYVFIVPMLAIAGSLAAKKTVPASAGTFPTHSPLFVGLLVAVILIIGGLTFFPALALGPIAEHTAMLAGQTF</sequence>
<keyword evidence="2 9" id="KW-1003">Cell membrane</keyword>
<evidence type="ECO:0000256" key="8">
    <source>
        <dbReference type="ARBA" id="ARBA00023136"/>
    </source>
</evidence>
<keyword evidence="8 9" id="KW-0472">Membrane</keyword>
<keyword evidence="5 9" id="KW-0630">Potassium</keyword>
<comment type="subcellular location">
    <subcellularLocation>
        <location evidence="9">Cell membrane</location>
        <topology evidence="9">Multi-pass membrane protein</topology>
    </subcellularLocation>
</comment>
<dbReference type="GO" id="GO:0030955">
    <property type="term" value="F:potassium ion binding"/>
    <property type="evidence" value="ECO:0007669"/>
    <property type="project" value="UniProtKB-UniRule"/>
</dbReference>
<comment type="similarity">
    <text evidence="9">Belongs to the KdpA family.</text>
</comment>
<keyword evidence="7 9" id="KW-0406">Ion transport</keyword>
<protein>
    <recommendedName>
        <fullName evidence="9">Potassium-transporting ATPase potassium-binding subunit</fullName>
    </recommendedName>
    <alternativeName>
        <fullName evidence="9">ATP phosphohydrolase [potassium-transporting] A chain</fullName>
    </alternativeName>
    <alternativeName>
        <fullName evidence="9">Potassium-binding and translocating subunit A</fullName>
    </alternativeName>
    <alternativeName>
        <fullName evidence="9">Potassium-translocating ATPase A chain</fullName>
    </alternativeName>
</protein>
<dbReference type="OrthoDB" id="9763796at2"/>
<evidence type="ECO:0000256" key="6">
    <source>
        <dbReference type="ARBA" id="ARBA00022989"/>
    </source>
</evidence>
<keyword evidence="3 9" id="KW-0633">Potassium transport</keyword>
<reference evidence="10 11" key="1">
    <citation type="submission" date="2017-02" db="EMBL/GenBank/DDBJ databases">
        <authorList>
            <person name="Peterson S.W."/>
        </authorList>
    </citation>
    <scope>NUCLEOTIDE SEQUENCE [LARGE SCALE GENOMIC DNA]</scope>
    <source>
        <strain evidence="10 11">USBA 369</strain>
    </source>
</reference>
<evidence type="ECO:0000313" key="11">
    <source>
        <dbReference type="Proteomes" id="UP000190135"/>
    </source>
</evidence>
<dbReference type="RefSeq" id="WP_078708630.1">
    <property type="nucleotide sequence ID" value="NZ_FUXL01000007.1"/>
</dbReference>
<feature type="transmembrane region" description="Helical" evidence="9">
    <location>
        <begin position="421"/>
        <end position="443"/>
    </location>
</feature>
<evidence type="ECO:0000256" key="9">
    <source>
        <dbReference type="HAMAP-Rule" id="MF_00275"/>
    </source>
</evidence>
<evidence type="ECO:0000256" key="4">
    <source>
        <dbReference type="ARBA" id="ARBA00022692"/>
    </source>
</evidence>
<evidence type="ECO:0000256" key="5">
    <source>
        <dbReference type="ARBA" id="ARBA00022958"/>
    </source>
</evidence>
<dbReference type="EMBL" id="FUXL01000007">
    <property type="protein sequence ID" value="SKA17644.1"/>
    <property type="molecule type" value="Genomic_DNA"/>
</dbReference>